<feature type="transmembrane region" description="Helical" evidence="9">
    <location>
        <begin position="344"/>
        <end position="363"/>
    </location>
</feature>
<dbReference type="SUPFAM" id="SSF103506">
    <property type="entry name" value="Mitochondrial carrier"/>
    <property type="match status" value="1"/>
</dbReference>
<evidence type="ECO:0000256" key="2">
    <source>
        <dbReference type="ARBA" id="ARBA00022692"/>
    </source>
</evidence>
<comment type="similarity">
    <text evidence="7">Belongs to the mitochondrial carrier (TC 2.A.29) family.</text>
</comment>
<protein>
    <submittedName>
        <fullName evidence="10">Mitochondrial carrier</fullName>
    </submittedName>
</protein>
<evidence type="ECO:0000256" key="5">
    <source>
        <dbReference type="ARBA" id="ARBA00023136"/>
    </source>
</evidence>
<dbReference type="EMBL" id="KV428004">
    <property type="protein sequence ID" value="KZT44485.1"/>
    <property type="molecule type" value="Genomic_DNA"/>
</dbReference>
<feature type="compositionally biased region" description="Pro residues" evidence="8">
    <location>
        <begin position="28"/>
        <end position="41"/>
    </location>
</feature>
<dbReference type="AlphaFoldDB" id="A0A166J8K7"/>
<organism evidence="10 11">
    <name type="scientific">Sistotremastrum suecicum HHB10207 ss-3</name>
    <dbReference type="NCBI Taxonomy" id="1314776"/>
    <lineage>
        <taxon>Eukaryota</taxon>
        <taxon>Fungi</taxon>
        <taxon>Dikarya</taxon>
        <taxon>Basidiomycota</taxon>
        <taxon>Agaricomycotina</taxon>
        <taxon>Agaricomycetes</taxon>
        <taxon>Sistotremastrales</taxon>
        <taxon>Sistotremastraceae</taxon>
        <taxon>Sistotremastrum</taxon>
    </lineage>
</organism>
<dbReference type="PANTHER" id="PTHR24089">
    <property type="entry name" value="SOLUTE CARRIER FAMILY 25"/>
    <property type="match status" value="1"/>
</dbReference>
<keyword evidence="2 6" id="KW-0812">Transmembrane</keyword>
<sequence>MASTPGSLRDLYSSPPPDRTSWQFSPDPANPSQPATIPPISHPSSNWTPVVVNSPVLDASIIRDEHSVNANLVLKTVLASAIMQYTTSAIAMPWEVGKLLLQVQWVPNDAIEAEPEISGEESDTGESLRIQLSDSSSETYFQEPPTASGSQLSPSRDSRRRRSQQLPTRPSRESRSLRAEYVIPIGPTDGVWGMIKRLGRSRNEGWSSLWKGLLTACVTDAMSSAIQPLIHNSLLSIIGPSPSNSHPLLIPVLSHLATGLILSPLDLIRTRLIAQSAIPAYKHYVGPVDALSQILREEGGFKGVYLHPHLLIPAILENTLRPLITLGFPSALGRLVFVSPDSHFAAWSCVEFLASCAGLLVTLPVETIRRRLQVQVRGAAKPLRTCVQTRPKPYNGVVDVFWRILSEERSEPPLVYTRLRKKGKQPEKNRDGWYSSTGLGQLYRGFGMGVGASAIVLVLAAIAGNDDRNMGWTEL</sequence>
<gene>
    <name evidence="10" type="ORF">SISSUDRAFT_1124000</name>
</gene>
<reference evidence="10 11" key="1">
    <citation type="journal article" date="2016" name="Mol. Biol. Evol.">
        <title>Comparative Genomics of Early-Diverging Mushroom-Forming Fungi Provides Insights into the Origins of Lignocellulose Decay Capabilities.</title>
        <authorList>
            <person name="Nagy L.G."/>
            <person name="Riley R."/>
            <person name="Tritt A."/>
            <person name="Adam C."/>
            <person name="Daum C."/>
            <person name="Floudas D."/>
            <person name="Sun H."/>
            <person name="Yadav J.S."/>
            <person name="Pangilinan J."/>
            <person name="Larsson K.H."/>
            <person name="Matsuura K."/>
            <person name="Barry K."/>
            <person name="Labutti K."/>
            <person name="Kuo R."/>
            <person name="Ohm R.A."/>
            <person name="Bhattacharya S.S."/>
            <person name="Shirouzu T."/>
            <person name="Yoshinaga Y."/>
            <person name="Martin F.M."/>
            <person name="Grigoriev I.V."/>
            <person name="Hibbett D.S."/>
        </authorList>
    </citation>
    <scope>NUCLEOTIDE SEQUENCE [LARGE SCALE GENOMIC DNA]</scope>
    <source>
        <strain evidence="10 11">HHB10207 ss-3</strain>
    </source>
</reference>
<feature type="compositionally biased region" description="Polar residues" evidence="8">
    <location>
        <begin position="134"/>
        <end position="149"/>
    </location>
</feature>
<evidence type="ECO:0000256" key="7">
    <source>
        <dbReference type="RuleBase" id="RU000488"/>
    </source>
</evidence>
<proteinExistence type="inferred from homology"/>
<dbReference type="GO" id="GO:0016020">
    <property type="term" value="C:membrane"/>
    <property type="evidence" value="ECO:0007669"/>
    <property type="project" value="UniProtKB-SubCell"/>
</dbReference>
<dbReference type="PROSITE" id="PS50920">
    <property type="entry name" value="SOLCAR"/>
    <property type="match status" value="1"/>
</dbReference>
<accession>A0A166J8K7</accession>
<evidence type="ECO:0000256" key="8">
    <source>
        <dbReference type="SAM" id="MobiDB-lite"/>
    </source>
</evidence>
<feature type="transmembrane region" description="Helical" evidence="9">
    <location>
        <begin position="442"/>
        <end position="463"/>
    </location>
</feature>
<dbReference type="STRING" id="1314776.A0A166J8K7"/>
<keyword evidence="4 9" id="KW-1133">Transmembrane helix</keyword>
<keyword evidence="5 6" id="KW-0472">Membrane</keyword>
<evidence type="ECO:0000313" key="10">
    <source>
        <dbReference type="EMBL" id="KZT44485.1"/>
    </source>
</evidence>
<evidence type="ECO:0000313" key="11">
    <source>
        <dbReference type="Proteomes" id="UP000076798"/>
    </source>
</evidence>
<evidence type="ECO:0000256" key="6">
    <source>
        <dbReference type="PROSITE-ProRule" id="PRU00282"/>
    </source>
</evidence>
<evidence type="ECO:0000256" key="9">
    <source>
        <dbReference type="SAM" id="Phobius"/>
    </source>
</evidence>
<keyword evidence="11" id="KW-1185">Reference proteome</keyword>
<evidence type="ECO:0000256" key="1">
    <source>
        <dbReference type="ARBA" id="ARBA00004141"/>
    </source>
</evidence>
<evidence type="ECO:0000256" key="3">
    <source>
        <dbReference type="ARBA" id="ARBA00022737"/>
    </source>
</evidence>
<comment type="subcellular location">
    <subcellularLocation>
        <location evidence="1">Membrane</location>
        <topology evidence="1">Multi-pass membrane protein</topology>
    </subcellularLocation>
</comment>
<name>A0A166J8K7_9AGAM</name>
<dbReference type="InterPro" id="IPR018108">
    <property type="entry name" value="MCP_transmembrane"/>
</dbReference>
<feature type="region of interest" description="Disordered" evidence="8">
    <location>
        <begin position="134"/>
        <end position="177"/>
    </location>
</feature>
<evidence type="ECO:0000256" key="4">
    <source>
        <dbReference type="ARBA" id="ARBA00022989"/>
    </source>
</evidence>
<dbReference type="InterPro" id="IPR023395">
    <property type="entry name" value="MCP_dom_sf"/>
</dbReference>
<dbReference type="OrthoDB" id="77989at2759"/>
<keyword evidence="3" id="KW-0677">Repeat</keyword>
<feature type="repeat" description="Solcar" evidence="6">
    <location>
        <begin position="245"/>
        <end position="331"/>
    </location>
</feature>
<dbReference type="Pfam" id="PF00153">
    <property type="entry name" value="Mito_carr"/>
    <property type="match status" value="1"/>
</dbReference>
<keyword evidence="7" id="KW-0813">Transport</keyword>
<feature type="region of interest" description="Disordered" evidence="8">
    <location>
        <begin position="1"/>
        <end position="44"/>
    </location>
</feature>
<dbReference type="Gene3D" id="1.50.40.10">
    <property type="entry name" value="Mitochondrial carrier domain"/>
    <property type="match status" value="1"/>
</dbReference>
<dbReference type="Proteomes" id="UP000076798">
    <property type="component" value="Unassembled WGS sequence"/>
</dbReference>